<name>A0ACC1T7N1_9APHY</name>
<proteinExistence type="predicted"/>
<protein>
    <submittedName>
        <fullName evidence="1">Uncharacterized protein</fullName>
    </submittedName>
</protein>
<dbReference type="EMBL" id="JANHOG010000393">
    <property type="protein sequence ID" value="KAJ3554823.1"/>
    <property type="molecule type" value="Genomic_DNA"/>
</dbReference>
<organism evidence="1 2">
    <name type="scientific">Phlebia brevispora</name>
    <dbReference type="NCBI Taxonomy" id="194682"/>
    <lineage>
        <taxon>Eukaryota</taxon>
        <taxon>Fungi</taxon>
        <taxon>Dikarya</taxon>
        <taxon>Basidiomycota</taxon>
        <taxon>Agaricomycotina</taxon>
        <taxon>Agaricomycetes</taxon>
        <taxon>Polyporales</taxon>
        <taxon>Meruliaceae</taxon>
        <taxon>Phlebia</taxon>
    </lineage>
</organism>
<comment type="caution">
    <text evidence="1">The sequence shown here is derived from an EMBL/GenBank/DDBJ whole genome shotgun (WGS) entry which is preliminary data.</text>
</comment>
<sequence>MLSTRLLSFSMDGLTPAEVTEVIAFLNQNWATNAATLILVVVIYYDCILTTRQEVEYVWLQKFSGVTVIYFVNRYFLQILALLLLLATFSSESYKYGLGYANGRESNRINRRCQAESITLEVLQASIRFAQAVFMSLRIYAIWNRNVILAGIIFLLYAVTNTFTIFWTAHEQTIVFGSSLPGCFDVADNVFHACTLRDANSNSNTNDQKLQPVQYLLPVASSCYLLIRWCYASHGLRRLVYAEMHYQPISAFHSQLYCSEMVLRILRMSLPTLYCSQYQQHETTISAPHSSSCCLQSINISRFVTNLRHVYMSDGSNRALGSLRMSSVRFANSIVGNIGAPLHVSEDHDPEMHLSTRRSRSIRSIRSNNPLAVGLQQSEEQTALLSERSLDNVEKQNPESALSSESDAEGSSDRSATRYKDGLPDTTEGFHGDAESELAALMHTTEEKNRQLLALRFSTAEPLHLSFFPTPSSLSYMATLTRQQDPFSDDLCDTHYELSLNIPKPFPSRAEREQEELLEALEEEELDLEMPAPVVATPSSQSESGASIDLNHISRGLVAVKHRHEDVIPSIGHVSISCLTTLNDLLSTRCAEWTPIVPDRRHSLPPLSLATLSSLASSSISQSTSALQKLVRNLRQQEVASTSPDVATLSEIALLKELQGRVQSVSAGLPFRDAELARTLVSLLLHLHRASSLHPLPAAPTQVRVASWSELTNPSTSTSSAIDPFATLRRQVSDFQLERSSSQSTFPPSSDPALSASESESAALWSKVDEELGTVLSLCRSHPEPELLPPEYDPGDYEGHVDSLPKYEPASDAQSEIDSPYKGGAVLDQTFTRVSDRSLTRSGVSEKMKMDLDAVTMAIDRLYMVAPQLHNQRVELKKSKLEQMEKARQKGKQKETDADVEARELNKIVDLVAKAADRKMVDQAVVLDASFQEKLRKARMEDDKKRAAFVEQLARHSDAGRLHSQEAVFLSPTSRTQLPSQLSSKTMDPCAMLSLPEFIREGVPEEILRDMELRRDSETLLTLPEFIKRYPQPELVRPTPSNGQTISHARLNSTDPGIHGPRPAMRPGKNRSRSMSEPLAWLIPGSRSSSPVGNGASGRKYRSSKLSRPKSSNGIIPTVHEGLDVSYVAEYHENLQHVLAFFSVSGLPEGAEVEAEVVPASTSTMDEREVLTLRCGPSTSPPLSLPASVPHGKVDVTVVGGEHYQIKLRSNPFTEPYTPTGSSSDSETQNEFLDATHFQTLAPTSFVCSSCSLPIAHPAELAYRDLPSEHWAELVDAWMCHSDLKLNQQVKKGAKEGFWPSEGQVLVGGSYVLLREDAMMLAHLREAEVPVKLAWEILPMVACPGAGNFVVRYDEALVGFAVGGPRLEVFGAATEFTPLADTKRPRSTFFMLNNPRIAEVHAARATCVETFPLSTIGLTFDVFAALYLDVVSTIPRKKVALCTGSRSMPSDLPIRIPLSAFVVEDMNEYVRAHATYRFVVVDEEEERPRILVWLFKPNMRLAYTTPSQYVIPKSGSIRAAKVLFKILGPTTAAELPNILKKYPGFPQAEHLYYPRDVCRRLGAVLKESNTAYPGSMRTMTGLDVGWLQRV</sequence>
<accession>A0ACC1T7N1</accession>
<gene>
    <name evidence="1" type="ORF">NM688_g2904</name>
</gene>
<reference evidence="1" key="1">
    <citation type="submission" date="2022-07" db="EMBL/GenBank/DDBJ databases">
        <title>Genome Sequence of Phlebia brevispora.</title>
        <authorList>
            <person name="Buettner E."/>
        </authorList>
    </citation>
    <scope>NUCLEOTIDE SEQUENCE</scope>
    <source>
        <strain evidence="1">MPL23</strain>
    </source>
</reference>
<dbReference type="Proteomes" id="UP001148662">
    <property type="component" value="Unassembled WGS sequence"/>
</dbReference>
<evidence type="ECO:0000313" key="1">
    <source>
        <dbReference type="EMBL" id="KAJ3554823.1"/>
    </source>
</evidence>
<keyword evidence="2" id="KW-1185">Reference proteome</keyword>
<evidence type="ECO:0000313" key="2">
    <source>
        <dbReference type="Proteomes" id="UP001148662"/>
    </source>
</evidence>